<evidence type="ECO:0000256" key="6">
    <source>
        <dbReference type="ARBA" id="ARBA00023136"/>
    </source>
</evidence>
<comment type="caution">
    <text evidence="12">The sequence shown here is derived from an EMBL/GenBank/DDBJ whole genome shotgun (WGS) entry which is preliminary data.</text>
</comment>
<evidence type="ECO:0000313" key="13">
    <source>
        <dbReference type="Proteomes" id="UP000614601"/>
    </source>
</evidence>
<evidence type="ECO:0000256" key="7">
    <source>
        <dbReference type="ARBA" id="ARBA00023570"/>
    </source>
</evidence>
<keyword evidence="4" id="KW-0597">Phosphoprotein</keyword>
<dbReference type="Gene3D" id="1.25.10.10">
    <property type="entry name" value="Leucine-rich Repeat Variant"/>
    <property type="match status" value="1"/>
</dbReference>
<dbReference type="GO" id="GO:0006886">
    <property type="term" value="P:intracellular protein transport"/>
    <property type="evidence" value="ECO:0007669"/>
    <property type="project" value="InterPro"/>
</dbReference>
<keyword evidence="3 8" id="KW-0813">Transport</keyword>
<evidence type="ECO:0000313" key="12">
    <source>
        <dbReference type="EMBL" id="CAD5206599.1"/>
    </source>
</evidence>
<evidence type="ECO:0000256" key="9">
    <source>
        <dbReference type="SAM" id="MobiDB-lite"/>
    </source>
</evidence>
<evidence type="ECO:0000256" key="4">
    <source>
        <dbReference type="ARBA" id="ARBA00022553"/>
    </source>
</evidence>
<evidence type="ECO:0000256" key="1">
    <source>
        <dbReference type="ARBA" id="ARBA00004145"/>
    </source>
</evidence>
<dbReference type="Proteomes" id="UP000614601">
    <property type="component" value="Unassembled WGS sequence"/>
</dbReference>
<dbReference type="InterPro" id="IPR011989">
    <property type="entry name" value="ARM-like"/>
</dbReference>
<feature type="compositionally biased region" description="Acidic residues" evidence="9">
    <location>
        <begin position="625"/>
        <end position="684"/>
    </location>
</feature>
<dbReference type="InterPro" id="IPR026740">
    <property type="entry name" value="AP3_beta"/>
</dbReference>
<dbReference type="AlphaFoldDB" id="A0A811JU07"/>
<comment type="similarity">
    <text evidence="2 8">Belongs to the adaptor complexes large subunit family.</text>
</comment>
<protein>
    <recommendedName>
        <fullName evidence="8">AP-3 complex subunit beta</fullName>
    </recommendedName>
</protein>
<dbReference type="InterPro" id="IPR016024">
    <property type="entry name" value="ARM-type_fold"/>
</dbReference>
<dbReference type="PIRSF" id="PIRSF037096">
    <property type="entry name" value="AP3_complex_beta"/>
    <property type="match status" value="1"/>
</dbReference>
<feature type="domain" description="Clathrin/coatomer adaptor adaptin-like N-terminal" evidence="10">
    <location>
        <begin position="23"/>
        <end position="546"/>
    </location>
</feature>
<name>A0A811JU07_9BILA</name>
<dbReference type="Proteomes" id="UP000783686">
    <property type="component" value="Unassembled WGS sequence"/>
</dbReference>
<evidence type="ECO:0000256" key="2">
    <source>
        <dbReference type="ARBA" id="ARBA00006613"/>
    </source>
</evidence>
<dbReference type="EMBL" id="CAJFDH010000001">
    <property type="protein sequence ID" value="CAD5206599.1"/>
    <property type="molecule type" value="Genomic_DNA"/>
</dbReference>
<feature type="region of interest" description="Disordered" evidence="9">
    <location>
        <begin position="598"/>
        <end position="691"/>
    </location>
</feature>
<keyword evidence="5 8" id="KW-0653">Protein transport</keyword>
<evidence type="ECO:0000256" key="8">
    <source>
        <dbReference type="PIRNR" id="PIRNR037096"/>
    </source>
</evidence>
<accession>A0A811JU07</accession>
<dbReference type="Pfam" id="PF01602">
    <property type="entry name" value="Adaptin_N"/>
    <property type="match status" value="1"/>
</dbReference>
<comment type="function">
    <text evidence="7">Subunit of non-clathrin- and clathrin-associated adaptor protein complex 3 (AP-3) that plays a role in protein sorting in the late-Golgi/trans-Golgi network (TGN) and/or endosomes. The AP complexes mediate both the recruitment of clathrin to membranes and the recognition of sorting signals within the cytosolic tails of transmembrane cargo molecules. AP-3 appears to be involved in the sorting of a subset of transmembrane proteins targeted to lysosomes and lysosome-related organelles. In concert with the BLOC-1 complex, AP-3 is required to target cargos into vesicles assembled at cell bodies for delivery into neurites and nerve terminals.</text>
</comment>
<dbReference type="InterPro" id="IPR056314">
    <property type="entry name" value="AP3B1/2_C"/>
</dbReference>
<reference evidence="12" key="1">
    <citation type="submission" date="2020-09" db="EMBL/GenBank/DDBJ databases">
        <authorList>
            <person name="Kikuchi T."/>
        </authorList>
    </citation>
    <scope>NUCLEOTIDE SEQUENCE</scope>
    <source>
        <strain evidence="12">SH1</strain>
    </source>
</reference>
<dbReference type="GO" id="GO:0030123">
    <property type="term" value="C:AP-3 adaptor complex"/>
    <property type="evidence" value="ECO:0007669"/>
    <property type="project" value="UniProtKB-UniRule"/>
</dbReference>
<keyword evidence="13" id="KW-1185">Reference proteome</keyword>
<dbReference type="InterPro" id="IPR002553">
    <property type="entry name" value="Clathrin/coatomer_adapt-like_N"/>
</dbReference>
<gene>
    <name evidence="12" type="ORF">BOKJ2_LOCUS1283</name>
</gene>
<dbReference type="GO" id="GO:0030665">
    <property type="term" value="C:clathrin-coated vesicle membrane"/>
    <property type="evidence" value="ECO:0007669"/>
    <property type="project" value="UniProtKB-SubCell"/>
</dbReference>
<evidence type="ECO:0000256" key="3">
    <source>
        <dbReference type="ARBA" id="ARBA00022448"/>
    </source>
</evidence>
<dbReference type="GO" id="GO:0016192">
    <property type="term" value="P:vesicle-mediated transport"/>
    <property type="evidence" value="ECO:0007669"/>
    <property type="project" value="InterPro"/>
</dbReference>
<dbReference type="PANTHER" id="PTHR11134">
    <property type="entry name" value="ADAPTOR COMPLEX SUBUNIT BETA FAMILY MEMBER"/>
    <property type="match status" value="1"/>
</dbReference>
<dbReference type="Pfam" id="PF24080">
    <property type="entry name" value="AP3B1_C_2"/>
    <property type="match status" value="1"/>
</dbReference>
<feature type="domain" description="AP-3 complex subunit beta-1/2 C-terminal" evidence="11">
    <location>
        <begin position="850"/>
        <end position="949"/>
    </location>
</feature>
<dbReference type="SUPFAM" id="SSF48371">
    <property type="entry name" value="ARM repeat"/>
    <property type="match status" value="1"/>
</dbReference>
<comment type="subcellular location">
    <subcellularLocation>
        <location evidence="1">Cytoplasmic vesicle</location>
        <location evidence="1">Clathrin-coated vesicle membrane</location>
        <topology evidence="1">Peripheral membrane protein</topology>
        <orientation evidence="1">Cytoplasmic side</orientation>
    </subcellularLocation>
</comment>
<keyword evidence="6 8" id="KW-0472">Membrane</keyword>
<organism evidence="12 13">
    <name type="scientific">Bursaphelenchus okinawaensis</name>
    <dbReference type="NCBI Taxonomy" id="465554"/>
    <lineage>
        <taxon>Eukaryota</taxon>
        <taxon>Metazoa</taxon>
        <taxon>Ecdysozoa</taxon>
        <taxon>Nematoda</taxon>
        <taxon>Chromadorea</taxon>
        <taxon>Rhabditida</taxon>
        <taxon>Tylenchina</taxon>
        <taxon>Tylenchomorpha</taxon>
        <taxon>Aphelenchoidea</taxon>
        <taxon>Aphelenchoididae</taxon>
        <taxon>Bursaphelenchus</taxon>
    </lineage>
</organism>
<dbReference type="OrthoDB" id="302453at2759"/>
<evidence type="ECO:0000259" key="11">
    <source>
        <dbReference type="Pfam" id="PF24080"/>
    </source>
</evidence>
<evidence type="ECO:0000259" key="10">
    <source>
        <dbReference type="Pfam" id="PF01602"/>
    </source>
</evidence>
<evidence type="ECO:0000256" key="5">
    <source>
        <dbReference type="ARBA" id="ARBA00022927"/>
    </source>
</evidence>
<sequence>MRLSYPDGLTPDIEIAEGGTMLENKTKFADLKVMLDNNKESVKIEAMKRIINMVAKGKDVSELFPAVVKNVAVKHLELKKLVYVYLVRYAEEQQDLALLSISTFQRALKDPNQLIRASALRVLSSIRVQMIAPVMLLAIKDSVRDMSAYVRKVAAHAIPKLYSLDPDLQEQLVECIDFLLGDKRTLVLGSAVHAFEQICPDRLDLLHKHYRSLCQALVDVDEWGQVVMIGLLSRYARTQFTKPEEDARLDPDYEFLLLSVRSLLQSRNCAVVMAVAQLYFYTAPKSQLPVIPRALIRLLRGPNEVQYVVLVNIATICAVRDDDDQSVFGAIKSMFEPFLKSFFIQSSDTRLVKQLKLQILTCLVTETNVQMVVRELQAYLHMADLAGLAIEAIGRCALKVNSAESNCLSLLVNMISSQKENIVCSAVVVLKRLLHTEAPESLLKRVVKLIPSIKNSAAKACVVWLVCTHIDKLSVLAPDVLRVIAKNFCEESDEVKLQALNLSVRLWAKDRQRCELLVKYVLQLARYDRSYDIRDRCRFIRNCIFRNSVFPIECFLQDKPTPSMQSQFGDREQYQLGTLSHLLNQKCVEYCDLPEFPEVAPDPTIRRSARPLPSELNNHNNMREDSEEEESELSDEEEEGDDNEEAEESAEEEEEEEDEEEEDEDEEAEDEEEEEESSEEEEELVNVKEAEPVKVSNKKPIIKKASNDLDLLLDLNFETSIHTSQYSRASSVQPQDFVVALDPLFSNGLGVKTCFNRVLSVNSSCMVNCVWKVCFQTDEKKTVDVRFVFNQTASQGVKSSGDVNIFGLSTGDEKTISVGIDFDDCCRKAVWTVDVEGKTYDVNVTPTPLDLVEAIDIRSDQYQLEEKRLSGLHETVKSLGSGFDPNVTKILSLVATKQVEGIPLSFASQTVTKKAIVLFSFYKGTEWKLNVKCENSTFCSIFAHALCEKLGEKR</sequence>
<dbReference type="EMBL" id="CAJFCW020000001">
    <property type="protein sequence ID" value="CAG9082424.1"/>
    <property type="molecule type" value="Genomic_DNA"/>
</dbReference>
<dbReference type="InterPro" id="IPR026739">
    <property type="entry name" value="AP_beta"/>
</dbReference>
<proteinExistence type="inferred from homology"/>